<reference evidence="1 2" key="1">
    <citation type="submission" date="2018-05" db="EMBL/GenBank/DDBJ databases">
        <title>Reference genomes for bee gut microbiota database.</title>
        <authorList>
            <person name="Ellegaard K.M."/>
        </authorList>
    </citation>
    <scope>NUCLEOTIDE SEQUENCE [LARGE SCALE GENOMIC DNA]</scope>
    <source>
        <strain evidence="1 2">ESL0177</strain>
    </source>
</reference>
<sequence length="122" mass="13933">MYQQIIELKRVKQRYKDFNSSNDMGKSGLEFIILIDNVIVCGASSYLIHIDNNNNFEIKVATYTQNIAKQLTLICAVKLILAWIVQQITAYCAIDNLTTVKPIIELDLTLDIPYQTYVVCNL</sequence>
<evidence type="ECO:0000313" key="1">
    <source>
        <dbReference type="EMBL" id="PXZ04301.1"/>
    </source>
</evidence>
<comment type="caution">
    <text evidence="1">The sequence shown here is derived from an EMBL/GenBank/DDBJ whole genome shotgun (WGS) entry which is preliminary data.</text>
</comment>
<name>A0A2V4DZD8_9GAMM</name>
<proteinExistence type="predicted"/>
<dbReference type="AlphaFoldDB" id="A0A2V4DZD8"/>
<dbReference type="Pfam" id="PF12746">
    <property type="entry name" value="GNAT_acetyltran"/>
    <property type="match status" value="1"/>
</dbReference>
<accession>A0A2V4DZD8</accession>
<dbReference type="EMBL" id="QGLP01000005">
    <property type="protein sequence ID" value="PXZ04301.1"/>
    <property type="molecule type" value="Genomic_DNA"/>
</dbReference>
<protein>
    <submittedName>
        <fullName evidence="1">Uncharacterized protein</fullName>
    </submittedName>
</protein>
<dbReference type="InterPro" id="IPR027365">
    <property type="entry name" value="GNAT_acetyltra_YdfB-like"/>
</dbReference>
<dbReference type="Proteomes" id="UP000247483">
    <property type="component" value="Unassembled WGS sequence"/>
</dbReference>
<dbReference type="Gene3D" id="3.40.630.30">
    <property type="match status" value="1"/>
</dbReference>
<evidence type="ECO:0000313" key="2">
    <source>
        <dbReference type="Proteomes" id="UP000247483"/>
    </source>
</evidence>
<organism evidence="1 2">
    <name type="scientific">Gilliamella apicola</name>
    <dbReference type="NCBI Taxonomy" id="1196095"/>
    <lineage>
        <taxon>Bacteria</taxon>
        <taxon>Pseudomonadati</taxon>
        <taxon>Pseudomonadota</taxon>
        <taxon>Gammaproteobacteria</taxon>
        <taxon>Orbales</taxon>
        <taxon>Orbaceae</taxon>
        <taxon>Gilliamella</taxon>
    </lineage>
</organism>
<gene>
    <name evidence="1" type="ORF">DKK79_08045</name>
</gene>